<sequence>MKALLVLPMIFFISSNVIASNAHQNVTTTDEPVNLHSVELMSVGITPSNQGCVIYDYNGNKLKFPSVESSRLVIEGRILFNKECLSFDVNG</sequence>
<evidence type="ECO:0000313" key="2">
    <source>
        <dbReference type="EMBL" id="ARP21837.1"/>
    </source>
</evidence>
<keyword evidence="2" id="KW-0614">Plasmid</keyword>
<protein>
    <submittedName>
        <fullName evidence="2">Uncharacterized protein</fullName>
    </submittedName>
</protein>
<keyword evidence="1" id="KW-0732">Signal</keyword>
<dbReference type="RefSeq" id="WP_086048438.1">
    <property type="nucleotide sequence ID" value="NZ_CP017898.1"/>
</dbReference>
<geneLocation type="plasmid" evidence="2">
    <name>pL289</name>
</geneLocation>
<feature type="signal peptide" evidence="1">
    <location>
        <begin position="1"/>
        <end position="19"/>
    </location>
</feature>
<dbReference type="EMBL" id="CP017904">
    <property type="protein sequence ID" value="ARP21837.1"/>
    <property type="molecule type" value="Genomic_DNA"/>
</dbReference>
<organism evidence="2">
    <name type="scientific">Vibrio alginolyticus</name>
    <dbReference type="NCBI Taxonomy" id="663"/>
    <lineage>
        <taxon>Bacteria</taxon>
        <taxon>Pseudomonadati</taxon>
        <taxon>Pseudomonadota</taxon>
        <taxon>Gammaproteobacteria</taxon>
        <taxon>Vibrionales</taxon>
        <taxon>Vibrionaceae</taxon>
        <taxon>Vibrio</taxon>
    </lineage>
</organism>
<name>A0A1W6TLT5_VIBAL</name>
<reference evidence="2" key="1">
    <citation type="submission" date="2016-10" db="EMBL/GenBank/DDBJ databases">
        <title>The High Quality Genome of Vibrio alginolyticus K01M1.</title>
        <authorList>
            <person name="Wendling C."/>
            <person name="Chibani C.M."/>
            <person name="Hertel R."/>
            <person name="Sproer C."/>
            <person name="Bunk B."/>
            <person name="Overmann J."/>
            <person name="Roth O."/>
            <person name="Liesegang H."/>
        </authorList>
    </citation>
    <scope>NUCLEOTIDE SEQUENCE</scope>
    <source>
        <strain evidence="2">K05K4</strain>
        <plasmid evidence="2">pL289</plasmid>
    </source>
</reference>
<proteinExistence type="predicted"/>
<gene>
    <name evidence="2" type="ORF">K05K4_51350</name>
</gene>
<evidence type="ECO:0000256" key="1">
    <source>
        <dbReference type="SAM" id="SignalP"/>
    </source>
</evidence>
<dbReference type="AlphaFoldDB" id="A0A1W6TLT5"/>
<accession>A0A1W6TLT5</accession>
<feature type="chain" id="PRO_5011905016" evidence="1">
    <location>
        <begin position="20"/>
        <end position="91"/>
    </location>
</feature>